<keyword evidence="3" id="KW-0677">Repeat</keyword>
<dbReference type="PROSITE" id="PS00028">
    <property type="entry name" value="ZINC_FINGER_C2H2_1"/>
    <property type="match status" value="2"/>
</dbReference>
<evidence type="ECO:0000256" key="6">
    <source>
        <dbReference type="ARBA" id="ARBA00023242"/>
    </source>
</evidence>
<dbReference type="PANTHER" id="PTHR23235">
    <property type="entry name" value="KRUEPPEL-LIKE TRANSCRIPTION FACTOR"/>
    <property type="match status" value="1"/>
</dbReference>
<dbReference type="AlphaFoldDB" id="A0A8H7EMV5"/>
<dbReference type="SMART" id="SM00355">
    <property type="entry name" value="ZnF_C2H2"/>
    <property type="match status" value="3"/>
</dbReference>
<dbReference type="PROSITE" id="PS50157">
    <property type="entry name" value="ZINC_FINGER_C2H2_2"/>
    <property type="match status" value="3"/>
</dbReference>
<evidence type="ECO:0000256" key="7">
    <source>
        <dbReference type="PROSITE-ProRule" id="PRU00042"/>
    </source>
</evidence>
<name>A0A8H7EMV5_9FUNG</name>
<evidence type="ECO:0000256" key="4">
    <source>
        <dbReference type="ARBA" id="ARBA00022771"/>
    </source>
</evidence>
<dbReference type="PANTHER" id="PTHR23235:SF120">
    <property type="entry name" value="KRUPPEL-LIKE FACTOR 15"/>
    <property type="match status" value="1"/>
</dbReference>
<dbReference type="Pfam" id="PF00096">
    <property type="entry name" value="zf-C2H2"/>
    <property type="match status" value="3"/>
</dbReference>
<dbReference type="InterPro" id="IPR013087">
    <property type="entry name" value="Znf_C2H2_type"/>
</dbReference>
<dbReference type="OrthoDB" id="8922241at2759"/>
<proteinExistence type="predicted"/>
<feature type="domain" description="C2H2-type" evidence="9">
    <location>
        <begin position="239"/>
        <end position="266"/>
    </location>
</feature>
<dbReference type="GO" id="GO:0000981">
    <property type="term" value="F:DNA-binding transcription factor activity, RNA polymerase II-specific"/>
    <property type="evidence" value="ECO:0007669"/>
    <property type="project" value="TreeGrafter"/>
</dbReference>
<evidence type="ECO:0000313" key="11">
    <source>
        <dbReference type="Proteomes" id="UP000605846"/>
    </source>
</evidence>
<evidence type="ECO:0000256" key="2">
    <source>
        <dbReference type="ARBA" id="ARBA00022723"/>
    </source>
</evidence>
<feature type="region of interest" description="Disordered" evidence="8">
    <location>
        <begin position="125"/>
        <end position="169"/>
    </location>
</feature>
<evidence type="ECO:0000259" key="9">
    <source>
        <dbReference type="PROSITE" id="PS50157"/>
    </source>
</evidence>
<keyword evidence="2" id="KW-0479">Metal-binding</keyword>
<accession>A0A8H7EMV5</accession>
<feature type="compositionally biased region" description="Low complexity" evidence="8">
    <location>
        <begin position="25"/>
        <end position="48"/>
    </location>
</feature>
<dbReference type="InterPro" id="IPR036236">
    <property type="entry name" value="Znf_C2H2_sf"/>
</dbReference>
<evidence type="ECO:0000313" key="10">
    <source>
        <dbReference type="EMBL" id="KAF7722009.1"/>
    </source>
</evidence>
<keyword evidence="6" id="KW-0539">Nucleus</keyword>
<dbReference type="EMBL" id="JABAYA010000218">
    <property type="protein sequence ID" value="KAF7722009.1"/>
    <property type="molecule type" value="Genomic_DNA"/>
</dbReference>
<feature type="compositionally biased region" description="Polar residues" evidence="8">
    <location>
        <begin position="145"/>
        <end position="165"/>
    </location>
</feature>
<organism evidence="10 11">
    <name type="scientific">Apophysomyces ossiformis</name>
    <dbReference type="NCBI Taxonomy" id="679940"/>
    <lineage>
        <taxon>Eukaryota</taxon>
        <taxon>Fungi</taxon>
        <taxon>Fungi incertae sedis</taxon>
        <taxon>Mucoromycota</taxon>
        <taxon>Mucoromycotina</taxon>
        <taxon>Mucoromycetes</taxon>
        <taxon>Mucorales</taxon>
        <taxon>Mucorineae</taxon>
        <taxon>Mucoraceae</taxon>
        <taxon>Apophysomyces</taxon>
    </lineage>
</organism>
<comment type="caution">
    <text evidence="10">The sequence shown here is derived from an EMBL/GenBank/DDBJ whole genome shotgun (WGS) entry which is preliminary data.</text>
</comment>
<dbReference type="Gene3D" id="3.30.160.60">
    <property type="entry name" value="Classic Zinc Finger"/>
    <property type="match status" value="3"/>
</dbReference>
<sequence length="318" mass="34956">MDMNVPSFSELHQKPFDQSLLTVAPQQQQFPSSSGYYSSPSLSPMSSPFNQVDDIPASYPQQPLPLLFYGVPTSTATTAQNPPPPPPAAAAAPPSYFNQQAYINDPSFQFSPASTQIAMPSLSPVSVHHQAMTPTSEQEEPSKLLSISSPPTSSKPENHPSTSPITAVRRRRTADQLPYAPNLLNLNLAPVKRASKSSSSSASRPHTPFQCDFPGCQKTFTRPYNLKSHRRTHTSERPFACPHCDKRFARQHDRNRHAKLHLGIKPYPCSYCNKAFARHDALNRHLRTDSASPGSLPPCATSMANLGSEGELSKKRKK</sequence>
<evidence type="ECO:0000256" key="3">
    <source>
        <dbReference type="ARBA" id="ARBA00022737"/>
    </source>
</evidence>
<reference evidence="10" key="1">
    <citation type="submission" date="2020-01" db="EMBL/GenBank/DDBJ databases">
        <title>Genome Sequencing of Three Apophysomyces-Like Fungal Strains Confirms a Novel Fungal Genus in the Mucoromycota with divergent Burkholderia-like Endosymbiotic Bacteria.</title>
        <authorList>
            <person name="Stajich J.E."/>
            <person name="Macias A.M."/>
            <person name="Carter-House D."/>
            <person name="Lovett B."/>
            <person name="Kasson L.R."/>
            <person name="Berry K."/>
            <person name="Grigoriev I."/>
            <person name="Chang Y."/>
            <person name="Spatafora J."/>
            <person name="Kasson M.T."/>
        </authorList>
    </citation>
    <scope>NUCLEOTIDE SEQUENCE</scope>
    <source>
        <strain evidence="10">NRRL A-21654</strain>
    </source>
</reference>
<keyword evidence="11" id="KW-1185">Reference proteome</keyword>
<evidence type="ECO:0000256" key="8">
    <source>
        <dbReference type="SAM" id="MobiDB-lite"/>
    </source>
</evidence>
<evidence type="ECO:0000256" key="5">
    <source>
        <dbReference type="ARBA" id="ARBA00022833"/>
    </source>
</evidence>
<dbReference type="Proteomes" id="UP000605846">
    <property type="component" value="Unassembled WGS sequence"/>
</dbReference>
<feature type="domain" description="C2H2-type" evidence="9">
    <location>
        <begin position="267"/>
        <end position="297"/>
    </location>
</feature>
<keyword evidence="5" id="KW-0862">Zinc</keyword>
<feature type="region of interest" description="Disordered" evidence="8">
    <location>
        <begin position="288"/>
        <end position="318"/>
    </location>
</feature>
<dbReference type="FunFam" id="3.30.160.60:FF:000145">
    <property type="entry name" value="Zinc finger protein 574"/>
    <property type="match status" value="2"/>
</dbReference>
<dbReference type="FunFam" id="3.30.160.60:FF:000125">
    <property type="entry name" value="Putative zinc finger protein 143"/>
    <property type="match status" value="1"/>
</dbReference>
<gene>
    <name evidence="10" type="ORF">EC973_003765</name>
</gene>
<feature type="region of interest" description="Disordered" evidence="8">
    <location>
        <begin position="19"/>
        <end position="58"/>
    </location>
</feature>
<dbReference type="GO" id="GO:0005634">
    <property type="term" value="C:nucleus"/>
    <property type="evidence" value="ECO:0007669"/>
    <property type="project" value="UniProtKB-SubCell"/>
</dbReference>
<keyword evidence="4 7" id="KW-0863">Zinc-finger</keyword>
<dbReference type="GO" id="GO:0000978">
    <property type="term" value="F:RNA polymerase II cis-regulatory region sequence-specific DNA binding"/>
    <property type="evidence" value="ECO:0007669"/>
    <property type="project" value="TreeGrafter"/>
</dbReference>
<protein>
    <recommendedName>
        <fullName evidence="9">C2H2-type domain-containing protein</fullName>
    </recommendedName>
</protein>
<comment type="subcellular location">
    <subcellularLocation>
        <location evidence="1">Nucleus</location>
    </subcellularLocation>
</comment>
<feature type="region of interest" description="Disordered" evidence="8">
    <location>
        <begin position="71"/>
        <end position="94"/>
    </location>
</feature>
<dbReference type="GO" id="GO:0008270">
    <property type="term" value="F:zinc ion binding"/>
    <property type="evidence" value="ECO:0007669"/>
    <property type="project" value="UniProtKB-KW"/>
</dbReference>
<feature type="domain" description="C2H2-type" evidence="9">
    <location>
        <begin position="209"/>
        <end position="238"/>
    </location>
</feature>
<evidence type="ECO:0000256" key="1">
    <source>
        <dbReference type="ARBA" id="ARBA00004123"/>
    </source>
</evidence>
<dbReference type="SUPFAM" id="SSF57667">
    <property type="entry name" value="beta-beta-alpha zinc fingers"/>
    <property type="match status" value="2"/>
</dbReference>